<protein>
    <submittedName>
        <fullName evidence="7">Thiamine pyrophosphate-binding protein</fullName>
    </submittedName>
</protein>
<keyword evidence="2 3" id="KW-0786">Thiamine pyrophosphate</keyword>
<dbReference type="PANTHER" id="PTHR18968:SF13">
    <property type="entry name" value="ACETOLACTATE SYNTHASE CATALYTIC SUBUNIT, MITOCHONDRIAL"/>
    <property type="match status" value="1"/>
</dbReference>
<dbReference type="Gene3D" id="3.40.50.1220">
    <property type="entry name" value="TPP-binding domain"/>
    <property type="match status" value="1"/>
</dbReference>
<keyword evidence="8" id="KW-1185">Reference proteome</keyword>
<comment type="similarity">
    <text evidence="1 3">Belongs to the TPP enzyme family.</text>
</comment>
<dbReference type="STRING" id="1917485.BOO69_03000"/>
<dbReference type="CDD" id="cd00568">
    <property type="entry name" value="TPP_enzymes"/>
    <property type="match status" value="1"/>
</dbReference>
<feature type="domain" description="Thiamine pyrophosphate enzyme N-terminal TPP-binding" evidence="6">
    <location>
        <begin position="2"/>
        <end position="107"/>
    </location>
</feature>
<dbReference type="KEGG" id="suam:BOO69_03000"/>
<accession>A0A1J0WE87</accession>
<dbReference type="InterPro" id="IPR045229">
    <property type="entry name" value="TPP_enz"/>
</dbReference>
<gene>
    <name evidence="7" type="ORF">BOO69_03000</name>
</gene>
<evidence type="ECO:0000259" key="6">
    <source>
        <dbReference type="Pfam" id="PF02776"/>
    </source>
</evidence>
<dbReference type="EMBL" id="CP018076">
    <property type="protein sequence ID" value="APE42496.1"/>
    <property type="molecule type" value="Genomic_DNA"/>
</dbReference>
<dbReference type="GO" id="GO:0003984">
    <property type="term" value="F:acetolactate synthase activity"/>
    <property type="evidence" value="ECO:0007669"/>
    <property type="project" value="TreeGrafter"/>
</dbReference>
<dbReference type="OrthoDB" id="4494979at2"/>
<dbReference type="SUPFAM" id="SSF52467">
    <property type="entry name" value="DHS-like NAD/FAD-binding domain"/>
    <property type="match status" value="1"/>
</dbReference>
<dbReference type="GO" id="GO:0009099">
    <property type="term" value="P:L-valine biosynthetic process"/>
    <property type="evidence" value="ECO:0007669"/>
    <property type="project" value="TreeGrafter"/>
</dbReference>
<dbReference type="InterPro" id="IPR029035">
    <property type="entry name" value="DHS-like_NAD/FAD-binding_dom"/>
</dbReference>
<evidence type="ECO:0000259" key="5">
    <source>
        <dbReference type="Pfam" id="PF02775"/>
    </source>
</evidence>
<dbReference type="GO" id="GO:0030976">
    <property type="term" value="F:thiamine pyrophosphate binding"/>
    <property type="evidence" value="ECO:0007669"/>
    <property type="project" value="InterPro"/>
</dbReference>
<feature type="domain" description="Thiamine pyrophosphate enzyme central" evidence="4">
    <location>
        <begin position="198"/>
        <end position="336"/>
    </location>
</feature>
<feature type="domain" description="Thiamine pyrophosphate enzyme TPP-binding" evidence="5">
    <location>
        <begin position="397"/>
        <end position="540"/>
    </location>
</feature>
<dbReference type="GO" id="GO:0009097">
    <property type="term" value="P:isoleucine biosynthetic process"/>
    <property type="evidence" value="ECO:0007669"/>
    <property type="project" value="TreeGrafter"/>
</dbReference>
<dbReference type="InterPro" id="IPR012001">
    <property type="entry name" value="Thiamin_PyroP_enz_TPP-bd_dom"/>
</dbReference>
<reference evidence="7 8" key="1">
    <citation type="submission" date="2016-11" db="EMBL/GenBank/DDBJ databases">
        <title>Complete genome sequence of Sulfitobacter sp. AM1-D1, a toxic bacteria associated with marine dinoflagellate Alexandrium minutum in East China Sea.</title>
        <authorList>
            <person name="Yang Q."/>
            <person name="Zhang X."/>
            <person name="Tian X."/>
        </authorList>
    </citation>
    <scope>NUCLEOTIDE SEQUENCE [LARGE SCALE GENOMIC DNA]</scope>
    <source>
        <strain evidence="7 8">AM1-D1</strain>
    </source>
</reference>
<sequence>MVVRTLVECGVTRGFTLPGLGVTWALPAFHDAKDDFDVVLCRNEWIASIMAQATGRLTGKPAALMGQGPWITTMGGLGIIEAHFAGSPMVILTETSDYDGYGQMGCYQTMTGDYGGADAMASLKPITKYCTYATAPEEAVFGTQMAVKHATLPRQGPAAVIMKTPIIRQEMPDTPKPALYPSEGYLRHVPPKPDPAAVAQIADLIEGAKSPVIVAGNGVLSSGAGQALQDLAEAAGIMVVTSYNGKGVIPEDAPVCAGMLGTWGHKAANRVLAAADLVVMMGASMGPDYTRFRDPDLIRPGDQTLVQIDIDPRNAGWVYPVDLAVTGDVADVVAMLSQRGLSSEKTGARIEAGMALKKKHGYDLLPDLPAAQGTVHHTDVVRSLQGFLGADDLLTLDAGAQRIWATFGLRMPHGGQLLVPGGTGVMGWGGPAATAAKMVHPEKRVTCLAGDGGFMMTVQVLPTAVQRELDVVYLVSNNSGLGMVRDNLGDKRIAVDFNEVDFAKVAEGMGAKGLSVYHPDEIRDALDQAHDMGGPVVVDVKIDPEASHHEAVDNAPI</sequence>
<dbReference type="CDD" id="cd07035">
    <property type="entry name" value="TPP_PYR_POX_like"/>
    <property type="match status" value="1"/>
</dbReference>
<evidence type="ECO:0000256" key="2">
    <source>
        <dbReference type="ARBA" id="ARBA00023052"/>
    </source>
</evidence>
<evidence type="ECO:0000256" key="1">
    <source>
        <dbReference type="ARBA" id="ARBA00007812"/>
    </source>
</evidence>
<dbReference type="GO" id="GO:0050660">
    <property type="term" value="F:flavin adenine dinucleotide binding"/>
    <property type="evidence" value="ECO:0007669"/>
    <property type="project" value="TreeGrafter"/>
</dbReference>
<dbReference type="Gene3D" id="3.40.50.970">
    <property type="match status" value="2"/>
</dbReference>
<dbReference type="GO" id="GO:0000287">
    <property type="term" value="F:magnesium ion binding"/>
    <property type="evidence" value="ECO:0007669"/>
    <property type="project" value="InterPro"/>
</dbReference>
<dbReference type="InterPro" id="IPR029061">
    <property type="entry name" value="THDP-binding"/>
</dbReference>
<dbReference type="InterPro" id="IPR011766">
    <property type="entry name" value="TPP_enzyme_TPP-bd"/>
</dbReference>
<evidence type="ECO:0000313" key="7">
    <source>
        <dbReference type="EMBL" id="APE42496.1"/>
    </source>
</evidence>
<dbReference type="SUPFAM" id="SSF52518">
    <property type="entry name" value="Thiamin diphosphate-binding fold (THDP-binding)"/>
    <property type="match status" value="2"/>
</dbReference>
<dbReference type="Pfam" id="PF02775">
    <property type="entry name" value="TPP_enzyme_C"/>
    <property type="match status" value="1"/>
</dbReference>
<evidence type="ECO:0000313" key="8">
    <source>
        <dbReference type="Proteomes" id="UP000181897"/>
    </source>
</evidence>
<dbReference type="Proteomes" id="UP000181897">
    <property type="component" value="Chromosome"/>
</dbReference>
<name>A0A1J0WE87_9RHOB</name>
<dbReference type="InterPro" id="IPR012000">
    <property type="entry name" value="Thiamin_PyroP_enz_cen_dom"/>
</dbReference>
<proteinExistence type="inferred from homology"/>
<organism evidence="7 8">
    <name type="scientific">Sulfitobacter alexandrii</name>
    <dbReference type="NCBI Taxonomy" id="1917485"/>
    <lineage>
        <taxon>Bacteria</taxon>
        <taxon>Pseudomonadati</taxon>
        <taxon>Pseudomonadota</taxon>
        <taxon>Alphaproteobacteria</taxon>
        <taxon>Rhodobacterales</taxon>
        <taxon>Roseobacteraceae</taxon>
        <taxon>Sulfitobacter</taxon>
    </lineage>
</organism>
<dbReference type="Pfam" id="PF02776">
    <property type="entry name" value="TPP_enzyme_N"/>
    <property type="match status" value="1"/>
</dbReference>
<evidence type="ECO:0000256" key="3">
    <source>
        <dbReference type="RuleBase" id="RU362132"/>
    </source>
</evidence>
<evidence type="ECO:0000259" key="4">
    <source>
        <dbReference type="Pfam" id="PF00205"/>
    </source>
</evidence>
<dbReference type="PANTHER" id="PTHR18968">
    <property type="entry name" value="THIAMINE PYROPHOSPHATE ENZYMES"/>
    <property type="match status" value="1"/>
</dbReference>
<dbReference type="GO" id="GO:0005948">
    <property type="term" value="C:acetolactate synthase complex"/>
    <property type="evidence" value="ECO:0007669"/>
    <property type="project" value="TreeGrafter"/>
</dbReference>
<dbReference type="Pfam" id="PF00205">
    <property type="entry name" value="TPP_enzyme_M"/>
    <property type="match status" value="1"/>
</dbReference>
<dbReference type="AlphaFoldDB" id="A0A1J0WE87"/>